<name>A9GDK7_SORC5</name>
<evidence type="ECO:0000313" key="5">
    <source>
        <dbReference type="Proteomes" id="UP000002139"/>
    </source>
</evidence>
<dbReference type="InterPro" id="IPR023801">
    <property type="entry name" value="His_deacetylse_dom"/>
</dbReference>
<dbReference type="InterPro" id="IPR023696">
    <property type="entry name" value="Ureohydrolase_dom_sf"/>
</dbReference>
<gene>
    <name evidence="4" type="ordered locus">sce9195</name>
</gene>
<dbReference type="PANTHER" id="PTHR10625">
    <property type="entry name" value="HISTONE DEACETYLASE HDAC1-RELATED"/>
    <property type="match status" value="1"/>
</dbReference>
<dbReference type="GO" id="GO:0004407">
    <property type="term" value="F:histone deacetylase activity"/>
    <property type="evidence" value="ECO:0007669"/>
    <property type="project" value="InterPro"/>
</dbReference>
<dbReference type="eggNOG" id="COG0123">
    <property type="taxonomic scope" value="Bacteria"/>
</dbReference>
<proteinExistence type="inferred from homology"/>
<dbReference type="GO" id="GO:0040029">
    <property type="term" value="P:epigenetic regulation of gene expression"/>
    <property type="evidence" value="ECO:0007669"/>
    <property type="project" value="TreeGrafter"/>
</dbReference>
<sequence>MTSDAAGSPPIRVFHTPRYFADIGEHVMPMRKFALVREAIERSGLPARIEEPGPVSDEDLLRVHTPGYVQAIATGEPRALAESQKLPWSPALAGAVRFTNGGCIAAVSAALEEGIAGNLASGFHHAHADHGEGFCTFNGLVVAMERARVEGRIRRALVVDMDLHYGNGTASLLASRPWAFALSIYGNWYKQNRAYRDVEGERAPDTENSWSVPVPGGSGGAAYLEILERHLGPAIDRAAPDLILYQAGADPFREDPYSPLDLTHDDLRARDEIVFRTALERRIPIAWVLAGGYTPDVSRVVEVHLGTFVAAVRAREADAAGGAAADL</sequence>
<accession>A9GDK7</accession>
<dbReference type="Proteomes" id="UP000002139">
    <property type="component" value="Chromosome"/>
</dbReference>
<dbReference type="PRINTS" id="PR01270">
    <property type="entry name" value="HDASUPER"/>
</dbReference>
<dbReference type="EMBL" id="AM746676">
    <property type="protein sequence ID" value="CAN99368.1"/>
    <property type="molecule type" value="Genomic_DNA"/>
</dbReference>
<dbReference type="SUPFAM" id="SSF52768">
    <property type="entry name" value="Arginase/deacetylase"/>
    <property type="match status" value="1"/>
</dbReference>
<dbReference type="Gene3D" id="3.40.800.20">
    <property type="entry name" value="Histone deacetylase domain"/>
    <property type="match status" value="1"/>
</dbReference>
<dbReference type="HOGENOM" id="CLU_007727_1_0_7"/>
<dbReference type="GO" id="GO:0016787">
    <property type="term" value="F:hydrolase activity"/>
    <property type="evidence" value="ECO:0007669"/>
    <property type="project" value="UniProtKB-KW"/>
</dbReference>
<reference evidence="4 5" key="1">
    <citation type="journal article" date="2007" name="Nat. Biotechnol.">
        <title>Complete genome sequence of the myxobacterium Sorangium cellulosum.</title>
        <authorList>
            <person name="Schneiker S."/>
            <person name="Perlova O."/>
            <person name="Kaiser O."/>
            <person name="Gerth K."/>
            <person name="Alici A."/>
            <person name="Altmeyer M.O."/>
            <person name="Bartels D."/>
            <person name="Bekel T."/>
            <person name="Beyer S."/>
            <person name="Bode E."/>
            <person name="Bode H.B."/>
            <person name="Bolten C.J."/>
            <person name="Choudhuri J.V."/>
            <person name="Doss S."/>
            <person name="Elnakady Y.A."/>
            <person name="Frank B."/>
            <person name="Gaigalat L."/>
            <person name="Goesmann A."/>
            <person name="Groeger C."/>
            <person name="Gross F."/>
            <person name="Jelsbak L."/>
            <person name="Jelsbak L."/>
            <person name="Kalinowski J."/>
            <person name="Kegler C."/>
            <person name="Knauber T."/>
            <person name="Konietzny S."/>
            <person name="Kopp M."/>
            <person name="Krause L."/>
            <person name="Krug D."/>
            <person name="Linke B."/>
            <person name="Mahmud T."/>
            <person name="Martinez-Arias R."/>
            <person name="McHardy A.C."/>
            <person name="Merai M."/>
            <person name="Meyer F."/>
            <person name="Mormann S."/>
            <person name="Munoz-Dorado J."/>
            <person name="Perez J."/>
            <person name="Pradella S."/>
            <person name="Rachid S."/>
            <person name="Raddatz G."/>
            <person name="Rosenau F."/>
            <person name="Rueckert C."/>
            <person name="Sasse F."/>
            <person name="Scharfe M."/>
            <person name="Schuster S.C."/>
            <person name="Suen G."/>
            <person name="Treuner-Lange A."/>
            <person name="Velicer G.J."/>
            <person name="Vorholter F.-J."/>
            <person name="Weissman K.J."/>
            <person name="Welch R.D."/>
            <person name="Wenzel S.C."/>
            <person name="Whitworth D.E."/>
            <person name="Wilhelm S."/>
            <person name="Wittmann C."/>
            <person name="Bloecker H."/>
            <person name="Puehler A."/>
            <person name="Mueller R."/>
        </authorList>
    </citation>
    <scope>NUCLEOTIDE SEQUENCE [LARGE SCALE GENOMIC DNA]</scope>
    <source>
        <strain evidence="5">So ce56</strain>
    </source>
</reference>
<evidence type="ECO:0000259" key="3">
    <source>
        <dbReference type="Pfam" id="PF00850"/>
    </source>
</evidence>
<dbReference type="KEGG" id="scl:sce9195"/>
<dbReference type="EC" id="3.5.1.-" evidence="4"/>
<dbReference type="PANTHER" id="PTHR10625:SF19">
    <property type="entry name" value="HISTONE DEACETYLASE 12"/>
    <property type="match status" value="1"/>
</dbReference>
<evidence type="ECO:0000313" key="4">
    <source>
        <dbReference type="EMBL" id="CAN99368.1"/>
    </source>
</evidence>
<keyword evidence="2 4" id="KW-0378">Hydrolase</keyword>
<evidence type="ECO:0000256" key="2">
    <source>
        <dbReference type="ARBA" id="ARBA00022801"/>
    </source>
</evidence>
<organism evidence="4 5">
    <name type="scientific">Sorangium cellulosum (strain So ce56)</name>
    <name type="common">Polyangium cellulosum (strain So ce56)</name>
    <dbReference type="NCBI Taxonomy" id="448385"/>
    <lineage>
        <taxon>Bacteria</taxon>
        <taxon>Pseudomonadati</taxon>
        <taxon>Myxococcota</taxon>
        <taxon>Polyangia</taxon>
        <taxon>Polyangiales</taxon>
        <taxon>Polyangiaceae</taxon>
        <taxon>Sorangium</taxon>
    </lineage>
</organism>
<dbReference type="STRING" id="448385.sce9195"/>
<dbReference type="BioCyc" id="SCEL448385:SCE_RS47030-MONOMER"/>
<protein>
    <submittedName>
        <fullName evidence="4">Histone deacetylase family protein</fullName>
        <ecNumber evidence="4">3.5.1.-</ecNumber>
    </submittedName>
</protein>
<dbReference type="CDD" id="cd09993">
    <property type="entry name" value="HDAC_classIV"/>
    <property type="match status" value="1"/>
</dbReference>
<evidence type="ECO:0000256" key="1">
    <source>
        <dbReference type="ARBA" id="ARBA00005947"/>
    </source>
</evidence>
<dbReference type="InterPro" id="IPR000286">
    <property type="entry name" value="HDACs"/>
</dbReference>
<dbReference type="InterPro" id="IPR037138">
    <property type="entry name" value="His_deacetylse_dom_sf"/>
</dbReference>
<comment type="similarity">
    <text evidence="1">Belongs to the histone deacetylase family.</text>
</comment>
<keyword evidence="5" id="KW-1185">Reference proteome</keyword>
<dbReference type="InterPro" id="IPR044150">
    <property type="entry name" value="HDAC_classIV"/>
</dbReference>
<dbReference type="AlphaFoldDB" id="A9GDK7"/>
<feature type="domain" description="Histone deacetylase" evidence="3">
    <location>
        <begin position="26"/>
        <end position="304"/>
    </location>
</feature>
<dbReference type="RefSeq" id="WP_012241803.1">
    <property type="nucleotide sequence ID" value="NC_010162.1"/>
</dbReference>
<dbReference type="OrthoDB" id="9808367at2"/>
<dbReference type="Pfam" id="PF00850">
    <property type="entry name" value="Hist_deacetyl"/>
    <property type="match status" value="1"/>
</dbReference>